<organism evidence="11 12">
    <name type="scientific">Rhizoctonia solani</name>
    <dbReference type="NCBI Taxonomy" id="456999"/>
    <lineage>
        <taxon>Eukaryota</taxon>
        <taxon>Fungi</taxon>
        <taxon>Dikarya</taxon>
        <taxon>Basidiomycota</taxon>
        <taxon>Agaricomycotina</taxon>
        <taxon>Agaricomycetes</taxon>
        <taxon>Cantharellales</taxon>
        <taxon>Ceratobasidiaceae</taxon>
        <taxon>Rhizoctonia</taxon>
    </lineage>
</organism>
<dbReference type="InterPro" id="IPR050364">
    <property type="entry name" value="Cytochrome_P450_fung"/>
</dbReference>
<evidence type="ECO:0000256" key="1">
    <source>
        <dbReference type="ARBA" id="ARBA00001971"/>
    </source>
</evidence>
<dbReference type="EMBL" id="CAJMWW010000002">
    <property type="protein sequence ID" value="CAE6394836.1"/>
    <property type="molecule type" value="Genomic_DNA"/>
</dbReference>
<comment type="cofactor">
    <cofactor evidence="1 9">
        <name>heme</name>
        <dbReference type="ChEBI" id="CHEBI:30413"/>
    </cofactor>
</comment>
<evidence type="ECO:0000256" key="9">
    <source>
        <dbReference type="PIRSR" id="PIRSR602401-1"/>
    </source>
</evidence>
<evidence type="ECO:0000256" key="3">
    <source>
        <dbReference type="ARBA" id="ARBA00010617"/>
    </source>
</evidence>
<dbReference type="Pfam" id="PF00067">
    <property type="entry name" value="p450"/>
    <property type="match status" value="1"/>
</dbReference>
<name>A0A8H2WQY6_9AGAM</name>
<dbReference type="PANTHER" id="PTHR46300">
    <property type="entry name" value="P450, PUTATIVE (EUROFUNG)-RELATED-RELATED"/>
    <property type="match status" value="1"/>
</dbReference>
<dbReference type="SUPFAM" id="SSF48264">
    <property type="entry name" value="Cytochrome P450"/>
    <property type="match status" value="1"/>
</dbReference>
<dbReference type="GO" id="GO:0020037">
    <property type="term" value="F:heme binding"/>
    <property type="evidence" value="ECO:0007669"/>
    <property type="project" value="InterPro"/>
</dbReference>
<dbReference type="PRINTS" id="PR00463">
    <property type="entry name" value="EP450I"/>
</dbReference>
<feature type="binding site" description="axial binding residue" evidence="9">
    <location>
        <position position="443"/>
    </location>
    <ligand>
        <name>heme</name>
        <dbReference type="ChEBI" id="CHEBI:30413"/>
    </ligand>
    <ligandPart>
        <name>Fe</name>
        <dbReference type="ChEBI" id="CHEBI:18248"/>
    </ligandPart>
</feature>
<evidence type="ECO:0000256" key="7">
    <source>
        <dbReference type="ARBA" id="ARBA00023004"/>
    </source>
</evidence>
<evidence type="ECO:0000256" key="10">
    <source>
        <dbReference type="RuleBase" id="RU000461"/>
    </source>
</evidence>
<evidence type="ECO:0000313" key="11">
    <source>
        <dbReference type="EMBL" id="CAE6394836.1"/>
    </source>
</evidence>
<dbReference type="InterPro" id="IPR036396">
    <property type="entry name" value="Cyt_P450_sf"/>
</dbReference>
<keyword evidence="8 10" id="KW-0503">Monooxygenase</keyword>
<dbReference type="PROSITE" id="PS00086">
    <property type="entry name" value="CYTOCHROME_P450"/>
    <property type="match status" value="1"/>
</dbReference>
<dbReference type="Gene3D" id="1.10.630.10">
    <property type="entry name" value="Cytochrome P450"/>
    <property type="match status" value="1"/>
</dbReference>
<evidence type="ECO:0000256" key="4">
    <source>
        <dbReference type="ARBA" id="ARBA00022617"/>
    </source>
</evidence>
<evidence type="ECO:0000256" key="2">
    <source>
        <dbReference type="ARBA" id="ARBA00005179"/>
    </source>
</evidence>
<evidence type="ECO:0000256" key="6">
    <source>
        <dbReference type="ARBA" id="ARBA00023002"/>
    </source>
</evidence>
<dbReference type="CDD" id="cd11065">
    <property type="entry name" value="CYP64-like"/>
    <property type="match status" value="1"/>
</dbReference>
<evidence type="ECO:0000313" key="12">
    <source>
        <dbReference type="Proteomes" id="UP000663841"/>
    </source>
</evidence>
<accession>A0A8H2WQY6</accession>
<dbReference type="InterPro" id="IPR001128">
    <property type="entry name" value="Cyt_P450"/>
</dbReference>
<dbReference type="InterPro" id="IPR017972">
    <property type="entry name" value="Cyt_P450_CS"/>
</dbReference>
<dbReference type="GO" id="GO:0016705">
    <property type="term" value="F:oxidoreductase activity, acting on paired donors, with incorporation or reduction of molecular oxygen"/>
    <property type="evidence" value="ECO:0007669"/>
    <property type="project" value="InterPro"/>
</dbReference>
<comment type="caution">
    <text evidence="11">The sequence shown here is derived from an EMBL/GenBank/DDBJ whole genome shotgun (WGS) entry which is preliminary data.</text>
</comment>
<gene>
    <name evidence="11" type="ORF">RDB_LOCUS845</name>
</gene>
<dbReference type="AlphaFoldDB" id="A0A8H2WQY6"/>
<comment type="pathway">
    <text evidence="2">Secondary metabolite biosynthesis.</text>
</comment>
<dbReference type="GO" id="GO:0005506">
    <property type="term" value="F:iron ion binding"/>
    <property type="evidence" value="ECO:0007669"/>
    <property type="project" value="InterPro"/>
</dbReference>
<protein>
    <recommendedName>
        <fullName evidence="13">O-methylsterigmatocystin oxidoreductase</fullName>
    </recommendedName>
</protein>
<reference evidence="11" key="1">
    <citation type="submission" date="2021-01" db="EMBL/GenBank/DDBJ databases">
        <authorList>
            <person name="Kaushik A."/>
        </authorList>
    </citation>
    <scope>NUCLEOTIDE SEQUENCE</scope>
    <source>
        <strain evidence="11">AG3-T5</strain>
    </source>
</reference>
<keyword evidence="6 10" id="KW-0560">Oxidoreductase</keyword>
<dbReference type="GO" id="GO:0004497">
    <property type="term" value="F:monooxygenase activity"/>
    <property type="evidence" value="ECO:0007669"/>
    <property type="project" value="UniProtKB-KW"/>
</dbReference>
<proteinExistence type="inferred from homology"/>
<evidence type="ECO:0000256" key="5">
    <source>
        <dbReference type="ARBA" id="ARBA00022723"/>
    </source>
</evidence>
<dbReference type="Proteomes" id="UP000663841">
    <property type="component" value="Unassembled WGS sequence"/>
</dbReference>
<dbReference type="PRINTS" id="PR00385">
    <property type="entry name" value="P450"/>
</dbReference>
<sequence length="515" mass="57765">MSDYLLSPYLLLLPSAVLFGHRLVGRSKARHPPGPKSYPLIGSVLSIPSAPEQLAFMQLGRQLNSDIISLNVFGQDLIILNSAKAATDTLEKRSAAYSDRLFPAMVDDPRLMDWSTNPATIRYGDRWRNYRRLLNEWLSARAVIQFQTVQQQQVRSMLQRLLNVTSSSQPYEGVKTEFFYTMASTMFRVAYGYELQGIQDPFYTQGRVAVESVAVAGMYSNFLVNLLPVLSYLPGWLPGMSWKKTAHEYKVAKDQALHEPYEWTKSQVAAGTDKLSIISLLLQDHPLTLHMSPEDRELCLKELGFTFYAAGTDTTSNTLVSFVAAMVANPHIQQKAQDEIDSVLGTGVLPEMADRERLPYIGRLIKEVFRWYPALPLALPHAVFADDNYRGYDIKKGTTVIGNIWAVSHDEAVYQDPDTFNPDRYLDPSTPMAPVFGWGRRKCPGSHLAEASLFLSITSLLAVFTFARRKGPDGKEIVPKIEPGPNSLALSPIAFEFELKVRSEKHRQIILDGAN</sequence>
<dbReference type="InterPro" id="IPR002401">
    <property type="entry name" value="Cyt_P450_E_grp-I"/>
</dbReference>
<evidence type="ECO:0000256" key="8">
    <source>
        <dbReference type="ARBA" id="ARBA00023033"/>
    </source>
</evidence>
<keyword evidence="4 9" id="KW-0349">Heme</keyword>
<keyword evidence="5 9" id="KW-0479">Metal-binding</keyword>
<keyword evidence="7 9" id="KW-0408">Iron</keyword>
<dbReference type="PANTHER" id="PTHR46300:SF7">
    <property type="entry name" value="P450, PUTATIVE (EUROFUNG)-RELATED"/>
    <property type="match status" value="1"/>
</dbReference>
<evidence type="ECO:0008006" key="13">
    <source>
        <dbReference type="Google" id="ProtNLM"/>
    </source>
</evidence>
<comment type="similarity">
    <text evidence="3 10">Belongs to the cytochrome P450 family.</text>
</comment>